<feature type="region of interest" description="Disordered" evidence="1">
    <location>
        <begin position="23"/>
        <end position="52"/>
    </location>
</feature>
<dbReference type="KEGG" id="hdi:HDIA_4784"/>
<name>A0A2C9DEE4_9HYPH</name>
<evidence type="ECO:0000256" key="1">
    <source>
        <dbReference type="SAM" id="MobiDB-lite"/>
    </source>
</evidence>
<accession>A0A2C9DEE4</accession>
<evidence type="ECO:0008006" key="5">
    <source>
        <dbReference type="Google" id="ProtNLM"/>
    </source>
</evidence>
<organism evidence="3 4">
    <name type="scientific">Hartmannibacter diazotrophicus</name>
    <dbReference type="NCBI Taxonomy" id="1482074"/>
    <lineage>
        <taxon>Bacteria</taxon>
        <taxon>Pseudomonadati</taxon>
        <taxon>Pseudomonadota</taxon>
        <taxon>Alphaproteobacteria</taxon>
        <taxon>Hyphomicrobiales</taxon>
        <taxon>Pleomorphomonadaceae</taxon>
        <taxon>Hartmannibacter</taxon>
    </lineage>
</organism>
<dbReference type="OrthoDB" id="7870871at2"/>
<keyword evidence="4" id="KW-1185">Reference proteome</keyword>
<dbReference type="RefSeq" id="WP_099558537.1">
    <property type="nucleotide sequence ID" value="NZ_LT960614.1"/>
</dbReference>
<evidence type="ECO:0000313" key="4">
    <source>
        <dbReference type="Proteomes" id="UP000223606"/>
    </source>
</evidence>
<sequence>MTRWTASIAVVAGLMLAGPALAQETQGAPAQTPMTATPSVVAPDQGAAADAGDGVEDLKLRVKAAESASMSLGERMVKIEAEARSGSDGLGDLKRRLEAQQDQLDRLAQDLDRYERTTTDRMKALEDRIAALEGAPEKAPPSGALPDMSQNNGPKMETPDRGSDEFPSDQELDRFFDFAHKAFRRFFGLVDDLKRDLNEERI</sequence>
<feature type="region of interest" description="Disordered" evidence="1">
    <location>
        <begin position="129"/>
        <end position="169"/>
    </location>
</feature>
<evidence type="ECO:0000313" key="3">
    <source>
        <dbReference type="EMBL" id="SON58325.1"/>
    </source>
</evidence>
<gene>
    <name evidence="3" type="ORF">HDIA_4784</name>
</gene>
<feature type="signal peptide" evidence="2">
    <location>
        <begin position="1"/>
        <end position="22"/>
    </location>
</feature>
<feature type="compositionally biased region" description="Low complexity" evidence="1">
    <location>
        <begin position="40"/>
        <end position="52"/>
    </location>
</feature>
<protein>
    <recommendedName>
        <fullName evidence="5">Membrane-bound metallopeptidase</fullName>
    </recommendedName>
</protein>
<feature type="compositionally biased region" description="Polar residues" evidence="1">
    <location>
        <begin position="23"/>
        <end position="38"/>
    </location>
</feature>
<feature type="chain" id="PRO_5012677339" description="Membrane-bound metallopeptidase" evidence="2">
    <location>
        <begin position="23"/>
        <end position="202"/>
    </location>
</feature>
<keyword evidence="2" id="KW-0732">Signal</keyword>
<dbReference type="AlphaFoldDB" id="A0A2C9DEE4"/>
<dbReference type="Proteomes" id="UP000223606">
    <property type="component" value="Chromosome 1"/>
</dbReference>
<reference evidence="4" key="1">
    <citation type="submission" date="2017-09" db="EMBL/GenBank/DDBJ databases">
        <title>Genome sequence of Nannocystis excedens DSM 71.</title>
        <authorList>
            <person name="Blom J."/>
        </authorList>
    </citation>
    <scope>NUCLEOTIDE SEQUENCE [LARGE SCALE GENOMIC DNA]</scope>
    <source>
        <strain evidence="4">type strain: E19</strain>
    </source>
</reference>
<proteinExistence type="predicted"/>
<dbReference type="EMBL" id="LT960614">
    <property type="protein sequence ID" value="SON58325.1"/>
    <property type="molecule type" value="Genomic_DNA"/>
</dbReference>
<evidence type="ECO:0000256" key="2">
    <source>
        <dbReference type="SAM" id="SignalP"/>
    </source>
</evidence>